<accession>A0A5M3YS81</accession>
<evidence type="ECO:0000313" key="5">
    <source>
        <dbReference type="Proteomes" id="UP000452235"/>
    </source>
</evidence>
<dbReference type="SUPFAM" id="SSF51430">
    <property type="entry name" value="NAD(P)-linked oxidoreductase"/>
    <property type="match status" value="1"/>
</dbReference>
<dbReference type="OrthoDB" id="37537at2759"/>
<protein>
    <submittedName>
        <fullName evidence="4">Aldo/keto reductase</fullName>
    </submittedName>
</protein>
<dbReference type="AlphaFoldDB" id="A0A5M3YS81"/>
<dbReference type="Gene3D" id="3.30.465.10">
    <property type="match status" value="2"/>
</dbReference>
<dbReference type="PANTHER" id="PTHR43625">
    <property type="entry name" value="AFLATOXIN B1 ALDEHYDE REDUCTASE"/>
    <property type="match status" value="1"/>
</dbReference>
<dbReference type="InterPro" id="IPR050791">
    <property type="entry name" value="Aldo-Keto_reductase"/>
</dbReference>
<dbReference type="VEuPathDB" id="FungiDB:ATEG_07660"/>
<proteinExistence type="predicted"/>
<dbReference type="CDD" id="cd19077">
    <property type="entry name" value="AKR_AKR8A1-2"/>
    <property type="match status" value="1"/>
</dbReference>
<comment type="caution">
    <text evidence="4">The sequence shown here is derived from an EMBL/GenBank/DDBJ whole genome shotgun (WGS) entry which is preliminary data.</text>
</comment>
<dbReference type="InterPro" id="IPR023210">
    <property type="entry name" value="NADP_OxRdtase_dom"/>
</dbReference>
<evidence type="ECO:0000259" key="3">
    <source>
        <dbReference type="Pfam" id="PF08031"/>
    </source>
</evidence>
<sequence>MPEIGGKEVGPIGFGLMGLTWRATPPTQEQAFAAMRAAIKNGCTCWNGGEFYGPPDYNSLVLLERYLEKYPEDADKIVLNIKGGANPKTHQADASPENTRRTLDDCIAQLKGRKKIDMFEFGRRDPAVPLDVTFGLIEKEYIQTGRIGGIALSEVRAETIHEAVKHTKVVAVEAELSLFSTDILENGVVAACAQYGIPIIAYSPIGRGMLTGQFKKFDDLPQDSLLLSFNFPRFRRENFEKNVQLVEKVEEIAKKKGCTPAQLAINWTRALSRRPGMPTIIPIPGATTAERVEENSKLIDISDAEMAEIDDILTKFTPAGGRYPEIFQMCIGIALSEAGYQMRQYSTPLRDIMMTVELMAILPAIGSCACPGMVGATVGGGVGRFQGVNGLIIDSLLSVRLVTADGKQLTVSETSHPDLFWALRGAAPNFGIITSANNGQIFNADFIFPAAANASYFDITESLQGTIPAELSTISILGYNDTVGEAQILANWVYLGSEIPRWARQQCRDGGLCAQAVETVADDATAYPWRDTLGYSGISFGGTSATTEQAGQDMAKAVRAAYVATSGYDGLAVYVSYAHGDESLVQMFGDNVPRLQRLKKRWDPDNAFRFYHDLTSTPQ</sequence>
<dbReference type="Pfam" id="PF00248">
    <property type="entry name" value="Aldo_ket_red"/>
    <property type="match status" value="1"/>
</dbReference>
<dbReference type="InterPro" id="IPR036318">
    <property type="entry name" value="FAD-bd_PCMH-like_sf"/>
</dbReference>
<dbReference type="InterPro" id="IPR012951">
    <property type="entry name" value="BBE"/>
</dbReference>
<dbReference type="VEuPathDB" id="FungiDB:ATEG_00557"/>
<reference evidence="4 5" key="1">
    <citation type="submission" date="2020-01" db="EMBL/GenBank/DDBJ databases">
        <title>Aspergillus terreus IFO 6365 whole genome shotgun sequence.</title>
        <authorList>
            <person name="Kanamasa S."/>
            <person name="Takahashi H."/>
        </authorList>
    </citation>
    <scope>NUCLEOTIDE SEQUENCE [LARGE SCALE GENOMIC DNA]</scope>
    <source>
        <strain evidence="4 5">IFO 6365</strain>
    </source>
</reference>
<dbReference type="Pfam" id="PF08031">
    <property type="entry name" value="BBE"/>
    <property type="match status" value="1"/>
</dbReference>
<dbReference type="EMBL" id="BLJY01000003">
    <property type="protein sequence ID" value="GFF14482.1"/>
    <property type="molecule type" value="Genomic_DNA"/>
</dbReference>
<dbReference type="InterPro" id="IPR036812">
    <property type="entry name" value="NAD(P)_OxRdtase_dom_sf"/>
</dbReference>
<dbReference type="SUPFAM" id="SSF56176">
    <property type="entry name" value="FAD-binding/transporter-associated domain-like"/>
    <property type="match status" value="1"/>
</dbReference>
<dbReference type="PANTHER" id="PTHR43625:SF78">
    <property type="entry name" value="PYRIDOXAL REDUCTASE-RELATED"/>
    <property type="match status" value="1"/>
</dbReference>
<dbReference type="InterPro" id="IPR016169">
    <property type="entry name" value="FAD-bd_PCMH_sub2"/>
</dbReference>
<feature type="domain" description="Berberine/berberine-like" evidence="3">
    <location>
        <begin position="573"/>
        <end position="610"/>
    </location>
</feature>
<gene>
    <name evidence="4" type="ORF">ATEIFO6365_0003054800</name>
</gene>
<dbReference type="GO" id="GO:0016491">
    <property type="term" value="F:oxidoreductase activity"/>
    <property type="evidence" value="ECO:0007669"/>
    <property type="project" value="UniProtKB-KW"/>
</dbReference>
<dbReference type="GO" id="GO:0005737">
    <property type="term" value="C:cytoplasm"/>
    <property type="evidence" value="ECO:0007669"/>
    <property type="project" value="TreeGrafter"/>
</dbReference>
<dbReference type="GO" id="GO:0050660">
    <property type="term" value="F:flavin adenine dinucleotide binding"/>
    <property type="evidence" value="ECO:0007669"/>
    <property type="project" value="InterPro"/>
</dbReference>
<organism evidence="4 5">
    <name type="scientific">Aspergillus terreus</name>
    <dbReference type="NCBI Taxonomy" id="33178"/>
    <lineage>
        <taxon>Eukaryota</taxon>
        <taxon>Fungi</taxon>
        <taxon>Dikarya</taxon>
        <taxon>Ascomycota</taxon>
        <taxon>Pezizomycotina</taxon>
        <taxon>Eurotiomycetes</taxon>
        <taxon>Eurotiomycetidae</taxon>
        <taxon>Eurotiales</taxon>
        <taxon>Aspergillaceae</taxon>
        <taxon>Aspergillus</taxon>
        <taxon>Aspergillus subgen. Circumdati</taxon>
    </lineage>
</organism>
<evidence type="ECO:0000313" key="4">
    <source>
        <dbReference type="EMBL" id="GFF14482.1"/>
    </source>
</evidence>
<keyword evidence="1" id="KW-0560">Oxidoreductase</keyword>
<evidence type="ECO:0000259" key="2">
    <source>
        <dbReference type="Pfam" id="PF00248"/>
    </source>
</evidence>
<dbReference type="Gene3D" id="3.20.20.100">
    <property type="entry name" value="NADP-dependent oxidoreductase domain"/>
    <property type="match status" value="1"/>
</dbReference>
<name>A0A5M3YS81_ASPTE</name>
<dbReference type="Proteomes" id="UP000452235">
    <property type="component" value="Unassembled WGS sequence"/>
</dbReference>
<feature type="domain" description="NADP-dependent oxidoreductase" evidence="2">
    <location>
        <begin position="11"/>
        <end position="312"/>
    </location>
</feature>
<keyword evidence="5" id="KW-1185">Reference proteome</keyword>
<evidence type="ECO:0000256" key="1">
    <source>
        <dbReference type="ARBA" id="ARBA00023002"/>
    </source>
</evidence>